<dbReference type="EMBL" id="RSAS01000464">
    <property type="protein sequence ID" value="RRR71246.1"/>
    <property type="molecule type" value="Genomic_DNA"/>
</dbReference>
<evidence type="ECO:0000256" key="7">
    <source>
        <dbReference type="SAM" id="Coils"/>
    </source>
</evidence>
<dbReference type="Pfam" id="PF08367">
    <property type="entry name" value="M16C_assoc"/>
    <property type="match status" value="1"/>
</dbReference>
<dbReference type="InterPro" id="IPR011249">
    <property type="entry name" value="Metalloenz_LuxS/M16"/>
</dbReference>
<evidence type="ECO:0000256" key="6">
    <source>
        <dbReference type="ARBA" id="ARBA00023049"/>
    </source>
</evidence>
<evidence type="ECO:0000256" key="1">
    <source>
        <dbReference type="ARBA" id="ARBA00001947"/>
    </source>
</evidence>
<name>A0A426TYU7_9CHLR</name>
<dbReference type="Proteomes" id="UP000280307">
    <property type="component" value="Unassembled WGS sequence"/>
</dbReference>
<reference evidence="9 10" key="1">
    <citation type="submission" date="2018-12" db="EMBL/GenBank/DDBJ databases">
        <title>Genome Sequence of Candidatus Viridilinea halotolerans isolated from saline sulfide-rich spring.</title>
        <authorList>
            <person name="Grouzdev D.S."/>
            <person name="Burganskaya E.I."/>
            <person name="Krutkina M.S."/>
            <person name="Sukhacheva M.V."/>
            <person name="Gorlenko V.M."/>
        </authorList>
    </citation>
    <scope>NUCLEOTIDE SEQUENCE [LARGE SCALE GENOMIC DNA]</scope>
    <source>
        <strain evidence="9">Chok-6</strain>
    </source>
</reference>
<evidence type="ECO:0000256" key="2">
    <source>
        <dbReference type="ARBA" id="ARBA00022670"/>
    </source>
</evidence>
<dbReference type="GO" id="GO:0004222">
    <property type="term" value="F:metalloendopeptidase activity"/>
    <property type="evidence" value="ECO:0007669"/>
    <property type="project" value="TreeGrafter"/>
</dbReference>
<evidence type="ECO:0000313" key="9">
    <source>
        <dbReference type="EMBL" id="RRR71246.1"/>
    </source>
</evidence>
<evidence type="ECO:0000259" key="8">
    <source>
        <dbReference type="SMART" id="SM01264"/>
    </source>
</evidence>
<evidence type="ECO:0000256" key="5">
    <source>
        <dbReference type="ARBA" id="ARBA00022833"/>
    </source>
</evidence>
<dbReference type="SMART" id="SM01264">
    <property type="entry name" value="M16C_associated"/>
    <property type="match status" value="1"/>
</dbReference>
<dbReference type="GO" id="GO:0046872">
    <property type="term" value="F:metal ion binding"/>
    <property type="evidence" value="ECO:0007669"/>
    <property type="project" value="UniProtKB-KW"/>
</dbReference>
<proteinExistence type="predicted"/>
<dbReference type="Pfam" id="PF00675">
    <property type="entry name" value="Peptidase_M16"/>
    <property type="match status" value="1"/>
</dbReference>
<sequence>MSQSYGFVLLRDEEIEELKTRARLYRHERTGAELLSLENDDENKCFGITFRTPPQDHTGIAHILEHSVLCGSAKYPVKKPFFELIKSSVKTFLNALTYPDKTTYPVASTNLTDFYHLVDVYLDAVFFPTLGPEVLKQEGWHFALPAKDAPLSFGGVVFNEMKGQYSSPDYLLHRVAMLALFPDSTYGVSSGGNPKYIPDLTYAAFQQFHATHYHPANARIFFCGDDDPQRRLELLDAYLSQFTALENLPQIDVQPRFHAPRSVEQVYAASPDEQGKRGMMTLNWLVGVTSDQTQVLALDMLSYLLIGTPAAPLYQALMDSRLGESLTGSGYYHGMLEHTFGVGLKGIDPADAPAVEELILATLSKLADTGFEADQLAAALNTVEFALRENNTGSFPRGLSLMLRSMSTWLYAGDPLAPLRYEAPLAAVKAMVERDEPLFQQLIRTHLLENPHRVRVLLRPDSEQAAREAAEEQERLDAARAAMGDAELEQLVAETQALKALQAQPDAPEDLAKIPTLHISDLERQAKTIPSELRAAGTTPLLFHDLFTNGIIYLNLSFDLRSLPTDLLPLAPLFARALSELGTTEEDFVRLSRRIGRNTGGIGASLMTTNHVATGDYLGRFSIRSKATVAQGGQLFAILQDMLLKLQLDDQERVRQLVTKMRAGKEASLVPSGNFYARKRAAAHLDPSDWADEQMGGVSSIFFLRDLERRINADWPGVLAQLEAVRRHLINRNGLLINLTLDEEGYREVAPQLAAFAAALPGADYTPAIWPVSGDGPDEGLIIPARVNYVARVVNLRRVGLAVGGAANMVTRWLSIGYLLDRIRVQGGAYGAGCSYDRASGIMAATSYRDPNLLKTLQIFGELGSFLRDVPLDAQTIERAIIGMIGDMDGYQLPDAKGATALIRHLTGVSDAWRQQIREQILDASAADFRALAEAADALRDNGITAVVGGEEAILAANRERPGLLTPVKVL</sequence>
<dbReference type="Pfam" id="PF22516">
    <property type="entry name" value="PreP_C"/>
    <property type="match status" value="1"/>
</dbReference>
<dbReference type="Pfam" id="PF05193">
    <property type="entry name" value="Peptidase_M16_C"/>
    <property type="match status" value="1"/>
</dbReference>
<dbReference type="FunFam" id="3.30.830.10:FF:000034">
    <property type="entry name" value="presequence protease 1, chloroplastic/mitochondrial"/>
    <property type="match status" value="1"/>
</dbReference>
<dbReference type="AlphaFoldDB" id="A0A426TYU7"/>
<evidence type="ECO:0000313" key="10">
    <source>
        <dbReference type="Proteomes" id="UP000280307"/>
    </source>
</evidence>
<organism evidence="9 10">
    <name type="scientific">Candidatus Viridilinea halotolerans</name>
    <dbReference type="NCBI Taxonomy" id="2491704"/>
    <lineage>
        <taxon>Bacteria</taxon>
        <taxon>Bacillati</taxon>
        <taxon>Chloroflexota</taxon>
        <taxon>Chloroflexia</taxon>
        <taxon>Chloroflexales</taxon>
        <taxon>Chloroflexineae</taxon>
        <taxon>Oscillochloridaceae</taxon>
        <taxon>Candidatus Viridilinea</taxon>
    </lineage>
</organism>
<dbReference type="GO" id="GO:0016485">
    <property type="term" value="P:protein processing"/>
    <property type="evidence" value="ECO:0007669"/>
    <property type="project" value="TreeGrafter"/>
</dbReference>
<keyword evidence="7" id="KW-0175">Coiled coil</keyword>
<gene>
    <name evidence="9" type="ORF">EI684_11920</name>
</gene>
<evidence type="ECO:0000256" key="3">
    <source>
        <dbReference type="ARBA" id="ARBA00022723"/>
    </source>
</evidence>
<dbReference type="InterPro" id="IPR007863">
    <property type="entry name" value="Peptidase_M16_C"/>
</dbReference>
<dbReference type="PANTHER" id="PTHR43016">
    <property type="entry name" value="PRESEQUENCE PROTEASE"/>
    <property type="match status" value="1"/>
</dbReference>
<feature type="coiled-coil region" evidence="7">
    <location>
        <begin position="462"/>
        <end position="489"/>
    </location>
</feature>
<keyword evidence="5" id="KW-0862">Zinc</keyword>
<dbReference type="PANTHER" id="PTHR43016:SF13">
    <property type="entry name" value="PRESEQUENCE PROTEASE, MITOCHONDRIAL"/>
    <property type="match status" value="1"/>
</dbReference>
<evidence type="ECO:0000256" key="4">
    <source>
        <dbReference type="ARBA" id="ARBA00022801"/>
    </source>
</evidence>
<dbReference type="InterPro" id="IPR013578">
    <property type="entry name" value="Peptidase_M16C_assoc"/>
</dbReference>
<dbReference type="InterPro" id="IPR011765">
    <property type="entry name" value="Pept_M16_N"/>
</dbReference>
<keyword evidence="4" id="KW-0378">Hydrolase</keyword>
<keyword evidence="2" id="KW-0645">Protease</keyword>
<dbReference type="Gene3D" id="3.30.830.10">
    <property type="entry name" value="Metalloenzyme, LuxS/M16 peptidase-like"/>
    <property type="match status" value="4"/>
</dbReference>
<comment type="cofactor">
    <cofactor evidence="1">
        <name>Zn(2+)</name>
        <dbReference type="ChEBI" id="CHEBI:29105"/>
    </cofactor>
</comment>
<accession>A0A426TYU7</accession>
<dbReference type="FunFam" id="3.30.830.10:FF:000009">
    <property type="entry name" value="Presequence protease, mitochondrial"/>
    <property type="match status" value="1"/>
</dbReference>
<feature type="domain" description="Peptidase M16C associated" evidence="8">
    <location>
        <begin position="458"/>
        <end position="707"/>
    </location>
</feature>
<protein>
    <submittedName>
        <fullName evidence="9">Peptidase M16</fullName>
    </submittedName>
</protein>
<comment type="caution">
    <text evidence="9">The sequence shown here is derived from an EMBL/GenBank/DDBJ whole genome shotgun (WGS) entry which is preliminary data.</text>
</comment>
<dbReference type="InterPro" id="IPR055130">
    <property type="entry name" value="PreP_C"/>
</dbReference>
<keyword evidence="6" id="KW-0482">Metalloprotease</keyword>
<keyword evidence="3" id="KW-0479">Metal-binding</keyword>
<dbReference type="SUPFAM" id="SSF63411">
    <property type="entry name" value="LuxS/MPP-like metallohydrolase"/>
    <property type="match status" value="4"/>
</dbReference>